<evidence type="ECO:0000313" key="1">
    <source>
        <dbReference type="EMBL" id="MBI5249785.1"/>
    </source>
</evidence>
<dbReference type="AlphaFoldDB" id="A0A9D6V0F8"/>
<protein>
    <submittedName>
        <fullName evidence="1">Nitronate monooxygenase</fullName>
    </submittedName>
</protein>
<proteinExistence type="predicted"/>
<dbReference type="PANTHER" id="PTHR32332">
    <property type="entry name" value="2-NITROPROPANE DIOXYGENASE"/>
    <property type="match status" value="1"/>
</dbReference>
<organism evidence="1 2">
    <name type="scientific">Desulfomonile tiedjei</name>
    <dbReference type="NCBI Taxonomy" id="2358"/>
    <lineage>
        <taxon>Bacteria</taxon>
        <taxon>Pseudomonadati</taxon>
        <taxon>Thermodesulfobacteriota</taxon>
        <taxon>Desulfomonilia</taxon>
        <taxon>Desulfomonilales</taxon>
        <taxon>Desulfomonilaceae</taxon>
        <taxon>Desulfomonile</taxon>
    </lineage>
</organism>
<dbReference type="EMBL" id="JACRDE010000263">
    <property type="protein sequence ID" value="MBI5249785.1"/>
    <property type="molecule type" value="Genomic_DNA"/>
</dbReference>
<reference evidence="1" key="1">
    <citation type="submission" date="2020-07" db="EMBL/GenBank/DDBJ databases">
        <title>Huge and variable diversity of episymbiotic CPR bacteria and DPANN archaea in groundwater ecosystems.</title>
        <authorList>
            <person name="He C.Y."/>
            <person name="Keren R."/>
            <person name="Whittaker M."/>
            <person name="Farag I.F."/>
            <person name="Doudna J."/>
            <person name="Cate J.H.D."/>
            <person name="Banfield J.F."/>
        </authorList>
    </citation>
    <scope>NUCLEOTIDE SEQUENCE</scope>
    <source>
        <strain evidence="1">NC_groundwater_1664_Pr3_B-0.1um_52_9</strain>
    </source>
</reference>
<feature type="non-terminal residue" evidence="1">
    <location>
        <position position="358"/>
    </location>
</feature>
<sequence length="358" mass="37444">MKLLADLKVPVLYVNPPLNADSGLIEKVSRSGGLGIVDHVTSGPSTFKVSPGIAHGVRVLVQDIERFSSEPGVAAALIALEDVDSLSSLDSGALSRLSIPVMVEVASADQAVVAANAGASAVVARGNEGPGWVSETNGMVLLQEILRKTDIPVYLQGGIDFRTAAGALAAGASGVVLDVHLLLTSESGLDSALQTFLRTLSMPATSLLAEIIGSPLRVYSRVGTKIVRELKRLEDSLTPDDFATYRERLDSALKAPVSAPDSGGGLLPLSEDIVTAKKFAEQFGSAEAVLKEFDKRLFQIFLDWPFTGESAICKGHGTEFPIVQGPMAHVSDNPDFLAAVAAGGALPFMAMGNMPEPI</sequence>
<dbReference type="Pfam" id="PF03060">
    <property type="entry name" value="NMO"/>
    <property type="match status" value="1"/>
</dbReference>
<evidence type="ECO:0000313" key="2">
    <source>
        <dbReference type="Proteomes" id="UP000807825"/>
    </source>
</evidence>
<dbReference type="InterPro" id="IPR013785">
    <property type="entry name" value="Aldolase_TIM"/>
</dbReference>
<dbReference type="PANTHER" id="PTHR32332:SF20">
    <property type="entry name" value="2-NITROPROPANE DIOXYGENASE-LIKE PROTEIN"/>
    <property type="match status" value="1"/>
</dbReference>
<gene>
    <name evidence="1" type="ORF">HY912_09835</name>
</gene>
<name>A0A9D6V0F8_9BACT</name>
<keyword evidence="1" id="KW-0560">Oxidoreductase</keyword>
<comment type="caution">
    <text evidence="1">The sequence shown here is derived from an EMBL/GenBank/DDBJ whole genome shotgun (WGS) entry which is preliminary data.</text>
</comment>
<keyword evidence="1" id="KW-0503">Monooxygenase</keyword>
<dbReference type="SUPFAM" id="SSF51412">
    <property type="entry name" value="Inosine monophosphate dehydrogenase (IMPDH)"/>
    <property type="match status" value="2"/>
</dbReference>
<dbReference type="Gene3D" id="3.20.20.70">
    <property type="entry name" value="Aldolase class I"/>
    <property type="match status" value="2"/>
</dbReference>
<accession>A0A9D6V0F8</accession>
<dbReference type="Proteomes" id="UP000807825">
    <property type="component" value="Unassembled WGS sequence"/>
</dbReference>
<dbReference type="GO" id="GO:0004497">
    <property type="term" value="F:monooxygenase activity"/>
    <property type="evidence" value="ECO:0007669"/>
    <property type="project" value="UniProtKB-KW"/>
</dbReference>